<dbReference type="InterPro" id="IPR002912">
    <property type="entry name" value="ACT_dom"/>
</dbReference>
<dbReference type="OrthoDB" id="983542at2759"/>
<evidence type="ECO:0000313" key="9">
    <source>
        <dbReference type="EMBL" id="KAF2095157.1"/>
    </source>
</evidence>
<dbReference type="Gene3D" id="3.40.190.10">
    <property type="entry name" value="Periplasmic binding protein-like II"/>
    <property type="match status" value="2"/>
</dbReference>
<keyword evidence="5" id="KW-0584">Phenylalanine biosynthesis</keyword>
<dbReference type="PROSITE" id="PS51671">
    <property type="entry name" value="ACT"/>
    <property type="match status" value="1"/>
</dbReference>
<name>A0A9P4M5B9_9PEZI</name>
<evidence type="ECO:0000256" key="1">
    <source>
        <dbReference type="ARBA" id="ARBA00004741"/>
    </source>
</evidence>
<gene>
    <name evidence="9" type="ORF">NA57DRAFT_45291</name>
</gene>
<evidence type="ECO:0000256" key="3">
    <source>
        <dbReference type="ARBA" id="ARBA00022605"/>
    </source>
</evidence>
<organism evidence="9 10">
    <name type="scientific">Rhizodiscina lignyota</name>
    <dbReference type="NCBI Taxonomy" id="1504668"/>
    <lineage>
        <taxon>Eukaryota</taxon>
        <taxon>Fungi</taxon>
        <taxon>Dikarya</taxon>
        <taxon>Ascomycota</taxon>
        <taxon>Pezizomycotina</taxon>
        <taxon>Dothideomycetes</taxon>
        <taxon>Pleosporomycetidae</taxon>
        <taxon>Aulographales</taxon>
        <taxon>Rhizodiscinaceae</taxon>
        <taxon>Rhizodiscina</taxon>
    </lineage>
</organism>
<dbReference type="PIRSF" id="PIRSF001500">
    <property type="entry name" value="Chor_mut_pdt_Ppr"/>
    <property type="match status" value="1"/>
</dbReference>
<reference evidence="9" key="1">
    <citation type="journal article" date="2020" name="Stud. Mycol.">
        <title>101 Dothideomycetes genomes: a test case for predicting lifestyles and emergence of pathogens.</title>
        <authorList>
            <person name="Haridas S."/>
            <person name="Albert R."/>
            <person name="Binder M."/>
            <person name="Bloem J."/>
            <person name="Labutti K."/>
            <person name="Salamov A."/>
            <person name="Andreopoulos B."/>
            <person name="Baker S."/>
            <person name="Barry K."/>
            <person name="Bills G."/>
            <person name="Bluhm B."/>
            <person name="Cannon C."/>
            <person name="Castanera R."/>
            <person name="Culley D."/>
            <person name="Daum C."/>
            <person name="Ezra D."/>
            <person name="Gonzalez J."/>
            <person name="Henrissat B."/>
            <person name="Kuo A."/>
            <person name="Liang C."/>
            <person name="Lipzen A."/>
            <person name="Lutzoni F."/>
            <person name="Magnuson J."/>
            <person name="Mondo S."/>
            <person name="Nolan M."/>
            <person name="Ohm R."/>
            <person name="Pangilinan J."/>
            <person name="Park H.-J."/>
            <person name="Ramirez L."/>
            <person name="Alfaro M."/>
            <person name="Sun H."/>
            <person name="Tritt A."/>
            <person name="Yoshinaga Y."/>
            <person name="Zwiers L.-H."/>
            <person name="Turgeon B."/>
            <person name="Goodwin S."/>
            <person name="Spatafora J."/>
            <person name="Crous P."/>
            <person name="Grigoriev I."/>
        </authorList>
    </citation>
    <scope>NUCLEOTIDE SEQUENCE</scope>
    <source>
        <strain evidence="9">CBS 133067</strain>
    </source>
</reference>
<protein>
    <recommendedName>
        <fullName evidence="2">prephenate dehydratase</fullName>
        <ecNumber evidence="2">4.2.1.51</ecNumber>
    </recommendedName>
</protein>
<dbReference type="EC" id="4.2.1.51" evidence="2"/>
<dbReference type="PANTHER" id="PTHR21022:SF19">
    <property type="entry name" value="PREPHENATE DEHYDRATASE-RELATED"/>
    <property type="match status" value="1"/>
</dbReference>
<keyword evidence="3" id="KW-0028">Amino-acid biosynthesis</keyword>
<evidence type="ECO:0000256" key="6">
    <source>
        <dbReference type="ARBA" id="ARBA00023239"/>
    </source>
</evidence>
<dbReference type="InterPro" id="IPR008242">
    <property type="entry name" value="Chor_mutase/pphenate_deHydtase"/>
</dbReference>
<dbReference type="Gene3D" id="3.30.70.260">
    <property type="match status" value="1"/>
</dbReference>
<dbReference type="SUPFAM" id="SSF53850">
    <property type="entry name" value="Periplasmic binding protein-like II"/>
    <property type="match status" value="1"/>
</dbReference>
<dbReference type="Pfam" id="PF00800">
    <property type="entry name" value="PDT"/>
    <property type="match status" value="1"/>
</dbReference>
<dbReference type="PROSITE" id="PS51171">
    <property type="entry name" value="PREPHENATE_DEHYDR_3"/>
    <property type="match status" value="1"/>
</dbReference>
<dbReference type="SUPFAM" id="SSF55021">
    <property type="entry name" value="ACT-like"/>
    <property type="match status" value="1"/>
</dbReference>
<dbReference type="InterPro" id="IPR045865">
    <property type="entry name" value="ACT-like_dom_sf"/>
</dbReference>
<proteinExistence type="predicted"/>
<feature type="domain" description="Prephenate dehydratase" evidence="7">
    <location>
        <begin position="5"/>
        <end position="214"/>
    </location>
</feature>
<dbReference type="CDD" id="cd04905">
    <property type="entry name" value="ACT_CM-PDT"/>
    <property type="match status" value="1"/>
</dbReference>
<dbReference type="Proteomes" id="UP000799772">
    <property type="component" value="Unassembled WGS sequence"/>
</dbReference>
<comment type="pathway">
    <text evidence="1">Amino-acid biosynthesis; L-phenylalanine biosynthesis; phenylpyruvate from prephenate: step 1/1.</text>
</comment>
<evidence type="ECO:0000256" key="4">
    <source>
        <dbReference type="ARBA" id="ARBA00023141"/>
    </source>
</evidence>
<comment type="caution">
    <text evidence="9">The sequence shown here is derived from an EMBL/GenBank/DDBJ whole genome shotgun (WGS) entry which is preliminary data.</text>
</comment>
<dbReference type="InterPro" id="IPR001086">
    <property type="entry name" value="Preph_deHydtase"/>
</dbReference>
<accession>A0A9P4M5B9</accession>
<keyword evidence="6" id="KW-0456">Lyase</keyword>
<dbReference type="GO" id="GO:0005737">
    <property type="term" value="C:cytoplasm"/>
    <property type="evidence" value="ECO:0007669"/>
    <property type="project" value="TreeGrafter"/>
</dbReference>
<dbReference type="AlphaFoldDB" id="A0A9P4M5B9"/>
<sequence length="351" mass="38836">MERPKVAFLGPVASYTHQAALESFPAATHELVPYTTIADIFQAAQSGAVWRGVVPFENSTNGSVVMTLDLLADRKKELKDVLVCGEAYVDVRHCLVGRLPKELRPSPDQPSRPGDDLERFKKIKHRIKKLYSHPQAWGQCELFLSEHLKGVERQDVSSTSKAAEIVAQENPCDEHFTSGSDITQLGPDIFGLDILAYGIQDESGNMTRFFMLKKEEPEDPIESPLNAAISPTSQEEEPILTSATMPSDYASGNPFSQPTFKTLISFTIPHTSPGALAKGLGVFGDHGLNLTSINTRPSLVEPWNYLFFVEMVGKRERHGRGSVNAALRDLQGVARTWRWLGSWEMQVDTAV</sequence>
<keyword evidence="10" id="KW-1185">Reference proteome</keyword>
<evidence type="ECO:0000259" key="7">
    <source>
        <dbReference type="PROSITE" id="PS51171"/>
    </source>
</evidence>
<dbReference type="EMBL" id="ML978132">
    <property type="protein sequence ID" value="KAF2095157.1"/>
    <property type="molecule type" value="Genomic_DNA"/>
</dbReference>
<evidence type="ECO:0000313" key="10">
    <source>
        <dbReference type="Proteomes" id="UP000799772"/>
    </source>
</evidence>
<feature type="domain" description="ACT" evidence="8">
    <location>
        <begin position="264"/>
        <end position="342"/>
    </location>
</feature>
<evidence type="ECO:0000259" key="8">
    <source>
        <dbReference type="PROSITE" id="PS51671"/>
    </source>
</evidence>
<evidence type="ECO:0000256" key="2">
    <source>
        <dbReference type="ARBA" id="ARBA00013147"/>
    </source>
</evidence>
<dbReference type="CDD" id="cd13532">
    <property type="entry name" value="PBP2_PDT_like"/>
    <property type="match status" value="1"/>
</dbReference>
<dbReference type="GO" id="GO:0009094">
    <property type="term" value="P:L-phenylalanine biosynthetic process"/>
    <property type="evidence" value="ECO:0007669"/>
    <property type="project" value="UniProtKB-KW"/>
</dbReference>
<dbReference type="PANTHER" id="PTHR21022">
    <property type="entry name" value="PREPHENATE DEHYDRATASE P PROTEIN"/>
    <property type="match status" value="1"/>
</dbReference>
<dbReference type="GO" id="GO:0004664">
    <property type="term" value="F:prephenate dehydratase activity"/>
    <property type="evidence" value="ECO:0007669"/>
    <property type="project" value="UniProtKB-EC"/>
</dbReference>
<keyword evidence="4" id="KW-0057">Aromatic amino acid biosynthesis</keyword>
<evidence type="ECO:0000256" key="5">
    <source>
        <dbReference type="ARBA" id="ARBA00023222"/>
    </source>
</evidence>